<keyword evidence="2" id="KW-1185">Reference proteome</keyword>
<organism evidence="1 2">
    <name type="scientific">Brachionus plicatilis</name>
    <name type="common">Marine rotifer</name>
    <name type="synonym">Brachionus muelleri</name>
    <dbReference type="NCBI Taxonomy" id="10195"/>
    <lineage>
        <taxon>Eukaryota</taxon>
        <taxon>Metazoa</taxon>
        <taxon>Spiralia</taxon>
        <taxon>Gnathifera</taxon>
        <taxon>Rotifera</taxon>
        <taxon>Eurotatoria</taxon>
        <taxon>Monogononta</taxon>
        <taxon>Pseudotrocha</taxon>
        <taxon>Ploima</taxon>
        <taxon>Brachionidae</taxon>
        <taxon>Brachionus</taxon>
    </lineage>
</organism>
<reference evidence="1 2" key="1">
    <citation type="journal article" date="2018" name="Sci. Rep.">
        <title>Genomic signatures of local adaptation to the degree of environmental predictability in rotifers.</title>
        <authorList>
            <person name="Franch-Gras L."/>
            <person name="Hahn C."/>
            <person name="Garcia-Roger E.M."/>
            <person name="Carmona M.J."/>
            <person name="Serra M."/>
            <person name="Gomez A."/>
        </authorList>
    </citation>
    <scope>NUCLEOTIDE SEQUENCE [LARGE SCALE GENOMIC DNA]</scope>
    <source>
        <strain evidence="1">HYR1</strain>
    </source>
</reference>
<evidence type="ECO:0000313" key="2">
    <source>
        <dbReference type="Proteomes" id="UP000276133"/>
    </source>
</evidence>
<name>A0A3M7SMQ9_BRAPC</name>
<proteinExistence type="predicted"/>
<dbReference type="EMBL" id="REGN01001110">
    <property type="protein sequence ID" value="RNA36965.1"/>
    <property type="molecule type" value="Genomic_DNA"/>
</dbReference>
<sequence>MPWFLDLDDENRVVLKSQNKSNWNNSSFLPFKLVNLAAKYYNETNLNFIKQIIFNKVYVFYLKIKFKIFKFIKFNAWKEQYELNELEVMFSKKSLAESEVSTTSATKKSPKESIKSDSSVNFKVEYKLVDEMNNDSLLKEKCVNISIEEQEYKLNLIWLDKKTFVHLSQVLDLLKYNEEFFVSFLSNEQFHKMFAQNKEDSQNLPIFNWLSFTLGLDLNDQNETYFVVYENLGKMVKKICSPSISKLVDEAFNTKKRRKRQTSSIELNRKVSYFDRQIDLLNKQIMEENDKNSIENQQAIVLLNKFLETKNY</sequence>
<protein>
    <submittedName>
        <fullName evidence="1">Uncharacterized protein</fullName>
    </submittedName>
</protein>
<dbReference type="AlphaFoldDB" id="A0A3M7SMQ9"/>
<evidence type="ECO:0000313" key="1">
    <source>
        <dbReference type="EMBL" id="RNA36965.1"/>
    </source>
</evidence>
<accession>A0A3M7SMQ9</accession>
<dbReference type="Proteomes" id="UP000276133">
    <property type="component" value="Unassembled WGS sequence"/>
</dbReference>
<gene>
    <name evidence="1" type="ORF">BpHYR1_054108</name>
</gene>
<comment type="caution">
    <text evidence="1">The sequence shown here is derived from an EMBL/GenBank/DDBJ whole genome shotgun (WGS) entry which is preliminary data.</text>
</comment>